<evidence type="ECO:0000259" key="2">
    <source>
        <dbReference type="Pfam" id="PF08241"/>
    </source>
</evidence>
<keyword evidence="4" id="KW-1185">Reference proteome</keyword>
<reference evidence="3 4" key="1">
    <citation type="submission" date="2020-08" db="EMBL/GenBank/DDBJ databases">
        <title>Sequencing the genomes of 1000 actinobacteria strains.</title>
        <authorList>
            <person name="Klenk H.-P."/>
        </authorList>
    </citation>
    <scope>NUCLEOTIDE SEQUENCE [LARGE SCALE GENOMIC DNA]</scope>
    <source>
        <strain evidence="3 4">DSM 46659</strain>
    </source>
</reference>
<dbReference type="AlphaFoldDB" id="A0A7W9YGB3"/>
<dbReference type="InterPro" id="IPR013216">
    <property type="entry name" value="Methyltransf_11"/>
</dbReference>
<dbReference type="InterPro" id="IPR029063">
    <property type="entry name" value="SAM-dependent_MTases_sf"/>
</dbReference>
<accession>A0A7W9YGB3</accession>
<proteinExistence type="predicted"/>
<evidence type="ECO:0000256" key="1">
    <source>
        <dbReference type="SAM" id="MobiDB-lite"/>
    </source>
</evidence>
<feature type="region of interest" description="Disordered" evidence="1">
    <location>
        <begin position="1"/>
        <end position="21"/>
    </location>
</feature>
<evidence type="ECO:0000313" key="4">
    <source>
        <dbReference type="Proteomes" id="UP000546642"/>
    </source>
</evidence>
<keyword evidence="3" id="KW-0808">Transferase</keyword>
<dbReference type="Pfam" id="PF08241">
    <property type="entry name" value="Methyltransf_11"/>
    <property type="match status" value="1"/>
</dbReference>
<dbReference type="GO" id="GO:0032259">
    <property type="term" value="P:methylation"/>
    <property type="evidence" value="ECO:0007669"/>
    <property type="project" value="UniProtKB-KW"/>
</dbReference>
<dbReference type="EMBL" id="JACHDS010000001">
    <property type="protein sequence ID" value="MBB6171569.1"/>
    <property type="molecule type" value="Genomic_DNA"/>
</dbReference>
<gene>
    <name evidence="3" type="ORF">HNR23_001629</name>
</gene>
<dbReference type="RefSeq" id="WP_184074819.1">
    <property type="nucleotide sequence ID" value="NZ_JACHDS010000001.1"/>
</dbReference>
<evidence type="ECO:0000313" key="3">
    <source>
        <dbReference type="EMBL" id="MBB6171569.1"/>
    </source>
</evidence>
<feature type="domain" description="Methyltransferase type 11" evidence="2">
    <location>
        <begin position="60"/>
        <end position="153"/>
    </location>
</feature>
<organism evidence="3 4">
    <name type="scientific">Nocardiopsis mwathae</name>
    <dbReference type="NCBI Taxonomy" id="1472723"/>
    <lineage>
        <taxon>Bacteria</taxon>
        <taxon>Bacillati</taxon>
        <taxon>Actinomycetota</taxon>
        <taxon>Actinomycetes</taxon>
        <taxon>Streptosporangiales</taxon>
        <taxon>Nocardiopsidaceae</taxon>
        <taxon>Nocardiopsis</taxon>
    </lineage>
</organism>
<dbReference type="Gene3D" id="3.40.50.150">
    <property type="entry name" value="Vaccinia Virus protein VP39"/>
    <property type="match status" value="1"/>
</dbReference>
<dbReference type="InterPro" id="IPR052356">
    <property type="entry name" value="Thiol_S-MT"/>
</dbReference>
<keyword evidence="3" id="KW-0489">Methyltransferase</keyword>
<dbReference type="CDD" id="cd02440">
    <property type="entry name" value="AdoMet_MTases"/>
    <property type="match status" value="1"/>
</dbReference>
<dbReference type="PANTHER" id="PTHR45036">
    <property type="entry name" value="METHYLTRANSFERASE LIKE 7B"/>
    <property type="match status" value="1"/>
</dbReference>
<dbReference type="SUPFAM" id="SSF53335">
    <property type="entry name" value="S-adenosyl-L-methionine-dependent methyltransferases"/>
    <property type="match status" value="1"/>
</dbReference>
<dbReference type="PANTHER" id="PTHR45036:SF1">
    <property type="entry name" value="METHYLTRANSFERASE LIKE 7A"/>
    <property type="match status" value="1"/>
</dbReference>
<dbReference type="Proteomes" id="UP000546642">
    <property type="component" value="Unassembled WGS sequence"/>
</dbReference>
<name>A0A7W9YGB3_9ACTN</name>
<protein>
    <submittedName>
        <fullName evidence="3">SAM-dependent methyltransferase</fullName>
    </submittedName>
</protein>
<comment type="caution">
    <text evidence="3">The sequence shown here is derived from an EMBL/GenBank/DDBJ whole genome shotgun (WGS) entry which is preliminary data.</text>
</comment>
<sequence>MTAGGEPSRPGPDPRGIPATDLRHPVFARIWPRLRVGMDRGGMAERRRDLLAGLAGRVIEVGAGDGADFAHYPPEVTGVLAVEPEPRLRALARAAARTAPVPVRVTGGIAEALPAAEGSFDAAVASHVLCSVRDEAAAAAELHRVLRPGGRLRFLGHVGAAAPAARAVEWLLDATFWPRLCAGCHLGRTTLDTLRRAGFRLNEGTLVWFHFPEVRIVTPGGRHVLAELRRP</sequence>
<dbReference type="GO" id="GO:0008757">
    <property type="term" value="F:S-adenosylmethionine-dependent methyltransferase activity"/>
    <property type="evidence" value="ECO:0007669"/>
    <property type="project" value="InterPro"/>
</dbReference>